<evidence type="ECO:0000256" key="15">
    <source>
        <dbReference type="SAM" id="Phobius"/>
    </source>
</evidence>
<reference evidence="20 21" key="1">
    <citation type="journal article" date="2013" name="Antonie Van Leeuwenhoek">
        <title>Dongia rigui sp. nov., isolated from freshwater of a large wetland in Korea.</title>
        <authorList>
            <person name="Baik K.S."/>
            <person name="Hwang Y.M."/>
            <person name="Choi J.S."/>
            <person name="Kwon J."/>
            <person name="Seong C.N."/>
        </authorList>
    </citation>
    <scope>NUCLEOTIDE SEQUENCE [LARGE SCALE GENOMIC DNA]</scope>
    <source>
        <strain evidence="20 21">04SU4-P</strain>
    </source>
</reference>
<dbReference type="SMART" id="SM00387">
    <property type="entry name" value="HATPase_c"/>
    <property type="match status" value="1"/>
</dbReference>
<gene>
    <name evidence="20" type="ORF">SMD31_18510</name>
</gene>
<dbReference type="Pfam" id="PF00072">
    <property type="entry name" value="Response_reg"/>
    <property type="match status" value="1"/>
</dbReference>
<evidence type="ECO:0000256" key="8">
    <source>
        <dbReference type="ARBA" id="ARBA00022741"/>
    </source>
</evidence>
<dbReference type="InterPro" id="IPR004358">
    <property type="entry name" value="Sig_transdc_His_kin-like_C"/>
</dbReference>
<evidence type="ECO:0000259" key="19">
    <source>
        <dbReference type="PROSITE" id="PS50113"/>
    </source>
</evidence>
<dbReference type="InterPro" id="IPR011006">
    <property type="entry name" value="CheY-like_superfamily"/>
</dbReference>
<dbReference type="SUPFAM" id="SSF52172">
    <property type="entry name" value="CheY-like"/>
    <property type="match status" value="1"/>
</dbReference>
<evidence type="ECO:0000256" key="6">
    <source>
        <dbReference type="ARBA" id="ARBA00022679"/>
    </source>
</evidence>
<evidence type="ECO:0000259" key="18">
    <source>
        <dbReference type="PROSITE" id="PS50112"/>
    </source>
</evidence>
<evidence type="ECO:0000256" key="7">
    <source>
        <dbReference type="ARBA" id="ARBA00022692"/>
    </source>
</evidence>
<dbReference type="CDD" id="cd00082">
    <property type="entry name" value="HisKA"/>
    <property type="match status" value="1"/>
</dbReference>
<dbReference type="Gene3D" id="3.40.50.2300">
    <property type="match status" value="1"/>
</dbReference>
<dbReference type="Pfam" id="PF12860">
    <property type="entry name" value="PAS_7"/>
    <property type="match status" value="1"/>
</dbReference>
<feature type="transmembrane region" description="Helical" evidence="15">
    <location>
        <begin position="388"/>
        <end position="405"/>
    </location>
</feature>
<evidence type="ECO:0000256" key="13">
    <source>
        <dbReference type="ARBA" id="ARBA00023136"/>
    </source>
</evidence>
<dbReference type="PANTHER" id="PTHR42878:SF7">
    <property type="entry name" value="SENSOR HISTIDINE KINASE GLRK"/>
    <property type="match status" value="1"/>
</dbReference>
<dbReference type="InterPro" id="IPR038377">
    <property type="entry name" value="Na/Glc_symporter_sf"/>
</dbReference>
<feature type="transmembrane region" description="Helical" evidence="15">
    <location>
        <begin position="251"/>
        <end position="268"/>
    </location>
</feature>
<dbReference type="Gene3D" id="3.30.565.10">
    <property type="entry name" value="Histidine kinase-like ATPase, C-terminal domain"/>
    <property type="match status" value="1"/>
</dbReference>
<dbReference type="PANTHER" id="PTHR42878">
    <property type="entry name" value="TWO-COMPONENT HISTIDINE KINASE"/>
    <property type="match status" value="1"/>
</dbReference>
<dbReference type="SMART" id="SM00388">
    <property type="entry name" value="HisKA"/>
    <property type="match status" value="1"/>
</dbReference>
<evidence type="ECO:0000259" key="17">
    <source>
        <dbReference type="PROSITE" id="PS50110"/>
    </source>
</evidence>
<evidence type="ECO:0000256" key="10">
    <source>
        <dbReference type="ARBA" id="ARBA00022840"/>
    </source>
</evidence>
<dbReference type="Proteomes" id="UP001271769">
    <property type="component" value="Unassembled WGS sequence"/>
</dbReference>
<accession>A0ABU5E2X7</accession>
<feature type="domain" description="PAS" evidence="18">
    <location>
        <begin position="620"/>
        <end position="662"/>
    </location>
</feature>
<dbReference type="PROSITE" id="PS50110">
    <property type="entry name" value="RESPONSE_REGULATORY"/>
    <property type="match status" value="1"/>
</dbReference>
<dbReference type="Gene3D" id="1.20.1730.10">
    <property type="entry name" value="Sodium/glucose cotransporter"/>
    <property type="match status" value="1"/>
</dbReference>
<dbReference type="InterPro" id="IPR000014">
    <property type="entry name" value="PAS"/>
</dbReference>
<keyword evidence="10" id="KW-0067">ATP-binding</keyword>
<dbReference type="SUPFAM" id="SSF47384">
    <property type="entry name" value="Homodimeric domain of signal transducing histidine kinase"/>
    <property type="match status" value="1"/>
</dbReference>
<dbReference type="InterPro" id="IPR003594">
    <property type="entry name" value="HATPase_dom"/>
</dbReference>
<feature type="transmembrane region" description="Helical" evidence="15">
    <location>
        <begin position="486"/>
        <end position="508"/>
    </location>
</feature>
<dbReference type="InterPro" id="IPR013656">
    <property type="entry name" value="PAS_4"/>
</dbReference>
<keyword evidence="11 15" id="KW-1133">Transmembrane helix</keyword>
<dbReference type="EMBL" id="JAXCLX010000003">
    <property type="protein sequence ID" value="MDY0873940.1"/>
    <property type="molecule type" value="Genomic_DNA"/>
</dbReference>
<dbReference type="Gene3D" id="3.30.450.20">
    <property type="entry name" value="PAS domain"/>
    <property type="match status" value="2"/>
</dbReference>
<feature type="transmembrane region" description="Helical" evidence="15">
    <location>
        <begin position="207"/>
        <end position="225"/>
    </location>
</feature>
<dbReference type="InterPro" id="IPR005467">
    <property type="entry name" value="His_kinase_dom"/>
</dbReference>
<keyword evidence="6" id="KW-0808">Transferase</keyword>
<dbReference type="InterPro" id="IPR000700">
    <property type="entry name" value="PAS-assoc_C"/>
</dbReference>
<comment type="caution">
    <text evidence="20">The sequence shown here is derived from an EMBL/GenBank/DDBJ whole genome shotgun (WGS) entry which is preliminary data.</text>
</comment>
<feature type="transmembrane region" description="Helical" evidence="15">
    <location>
        <begin position="444"/>
        <end position="466"/>
    </location>
</feature>
<dbReference type="InterPro" id="IPR036890">
    <property type="entry name" value="HATPase_C_sf"/>
</dbReference>
<evidence type="ECO:0000256" key="11">
    <source>
        <dbReference type="ARBA" id="ARBA00022989"/>
    </source>
</evidence>
<feature type="transmembrane region" description="Helical" evidence="15">
    <location>
        <begin position="115"/>
        <end position="134"/>
    </location>
</feature>
<comment type="catalytic activity">
    <reaction evidence="1">
        <text>ATP + protein L-histidine = ADP + protein N-phospho-L-histidine.</text>
        <dbReference type="EC" id="2.7.13.3"/>
    </reaction>
</comment>
<evidence type="ECO:0000256" key="5">
    <source>
        <dbReference type="ARBA" id="ARBA00022553"/>
    </source>
</evidence>
<dbReference type="PROSITE" id="PS50283">
    <property type="entry name" value="NA_SOLUT_SYMP_3"/>
    <property type="match status" value="1"/>
</dbReference>
<dbReference type="PROSITE" id="PS50109">
    <property type="entry name" value="HIS_KIN"/>
    <property type="match status" value="1"/>
</dbReference>
<dbReference type="PROSITE" id="PS50113">
    <property type="entry name" value="PAC"/>
    <property type="match status" value="1"/>
</dbReference>
<dbReference type="CDD" id="cd10322">
    <property type="entry name" value="SLC5sbd"/>
    <property type="match status" value="1"/>
</dbReference>
<sequence>MSQSSLTLLLSLAYLGLLFLIAHTGERKAAHWSQGRLGPSIYALSLAIYCTSWTFYGSVGRAVTNGLDFALIYVGPILVIILAWPVMSRIIARAKEQNVTSIADILGARYGRSRAVAVIATLIAVVGAMPYIALQLQAVSFSFEALSGKIGAGELAGNSMLHVPVWQDTALIVTLMMAAFTILFGVRHVEASEQHRGMMLAIALESLVKLCALLAGGIFIVWGVFDGPGALLTEARSLPAASHMLSPDINANWLALTVLSGFAFLCLPRQFHVAVVEHDHPKSLKTARWMFPLYLVAINLFVVPIAMAGLARLDPSHVPDFFVLTLPQSAGADWLTAFIFLGGLSAATSMVAVACMALSGMVGNELVMPWLLKRGHAEGDNLGQLGLLVRRLAVIVILLAAYAYYRTIAGLLPLVTIGLISFCAVANFAPPLLIGLYWRRAHRYGVIAGLLGGFAVWFWAILWPTIQPMEAPTLPPIGPLAWFDPLLRGFVVAMAVNLLLLITGSLLAKPQVRDRQQAAAFCGDAVEKQRSKPVSPARTELEQLKELAARFIGPERAEEAFGTLNLSGAAAVEFTERLLSGTIGAASARVVVTTARRKGLWMPGSIREMLDEATAAIRYNADLLRRTLDHMGLGLAVFDADGKLEVWNERFAILSGISRDALEIGVNIANLPSQIPSLAAALDIGPVALRELKLGDGSVTELRADPLPEGGVVITANDVTARVRAAEALRDNERRTRIVTDNVPVLIAYIDREERYRFTNRPYQTWLKDGANATEGRHVRDVLGEARYQRLKPHIDGALAGQVQVFEIDFPSNDAGIEVARGTYIPHRDENGDVVGFFILYVDTTERRHAEEALRIANESLERRVATRTAELETARARAEEANIDKTRFIAAASHDLLQPLHAARLFVAALSERHIADELVAKVDLGLSSVEALLDALLDIAKLDAGAIKPEPRAIPLGPLLQSLADAFAPLAERGGMTLRIVPSKAWVTTDPALLRRVLQNYLSNAIRYGRSTNARPRVLMGCRHVGDHIRIEVRDNGPGIAQHQQDHIYQEFIRLKPASVGGERGLGLGLAIVDRIVRMLGHTRGLVSAPGKGAAFSIDLPLAVADHASLKDSAPDQAGPEALTKAPFIICIDDEEQVREGMDVLLKSWGCDVITAANADQALAASAGRAGSPDLLLIDLHLGDDQPDGIAEIAKLRDAWGDALPAVLITANRDPMALARAKALSLDVLHKPVKPARLRALIAQRSQRSVA</sequence>
<proteinExistence type="inferred from homology"/>
<evidence type="ECO:0000256" key="2">
    <source>
        <dbReference type="ARBA" id="ARBA00004141"/>
    </source>
</evidence>
<keyword evidence="21" id="KW-1185">Reference proteome</keyword>
<keyword evidence="9" id="KW-0418">Kinase</keyword>
<evidence type="ECO:0000256" key="4">
    <source>
        <dbReference type="ARBA" id="ARBA00012438"/>
    </source>
</evidence>
<dbReference type="CDD" id="cd00156">
    <property type="entry name" value="REC"/>
    <property type="match status" value="1"/>
</dbReference>
<dbReference type="InterPro" id="IPR050351">
    <property type="entry name" value="BphY/WalK/GraS-like"/>
</dbReference>
<keyword evidence="12" id="KW-0902">Two-component regulatory system</keyword>
<evidence type="ECO:0000259" key="16">
    <source>
        <dbReference type="PROSITE" id="PS50109"/>
    </source>
</evidence>
<dbReference type="EC" id="2.7.13.3" evidence="4"/>
<feature type="transmembrane region" description="Helical" evidence="15">
    <location>
        <begin position="334"/>
        <end position="367"/>
    </location>
</feature>
<feature type="transmembrane region" description="Helical" evidence="15">
    <location>
        <begin position="69"/>
        <end position="87"/>
    </location>
</feature>
<dbReference type="CDD" id="cd00075">
    <property type="entry name" value="HATPase"/>
    <property type="match status" value="1"/>
</dbReference>
<protein>
    <recommendedName>
        <fullName evidence="4">histidine kinase</fullName>
        <ecNumber evidence="4">2.7.13.3</ecNumber>
    </recommendedName>
</protein>
<evidence type="ECO:0000256" key="12">
    <source>
        <dbReference type="ARBA" id="ARBA00023012"/>
    </source>
</evidence>
<evidence type="ECO:0000256" key="3">
    <source>
        <dbReference type="ARBA" id="ARBA00006434"/>
    </source>
</evidence>
<dbReference type="SUPFAM" id="SSF55874">
    <property type="entry name" value="ATPase domain of HSP90 chaperone/DNA topoisomerase II/histidine kinase"/>
    <property type="match status" value="1"/>
</dbReference>
<evidence type="ECO:0000313" key="20">
    <source>
        <dbReference type="EMBL" id="MDY0873940.1"/>
    </source>
</evidence>
<feature type="modified residue" description="4-aspartylphosphate" evidence="14">
    <location>
        <position position="1181"/>
    </location>
</feature>
<evidence type="ECO:0000313" key="21">
    <source>
        <dbReference type="Proteomes" id="UP001271769"/>
    </source>
</evidence>
<comment type="subcellular location">
    <subcellularLocation>
        <location evidence="2">Membrane</location>
        <topology evidence="2">Multi-pass membrane protein</topology>
    </subcellularLocation>
</comment>
<dbReference type="Pfam" id="PF00512">
    <property type="entry name" value="HisKA"/>
    <property type="match status" value="1"/>
</dbReference>
<dbReference type="PRINTS" id="PR00344">
    <property type="entry name" value="BCTRLSENSOR"/>
</dbReference>
<keyword evidence="7 15" id="KW-0812">Transmembrane</keyword>
<dbReference type="InterPro" id="IPR001734">
    <property type="entry name" value="Na/solute_symporter"/>
</dbReference>
<dbReference type="SUPFAM" id="SSF55785">
    <property type="entry name" value="PYP-like sensor domain (PAS domain)"/>
    <property type="match status" value="2"/>
</dbReference>
<keyword evidence="13 15" id="KW-0472">Membrane</keyword>
<evidence type="ECO:0000256" key="14">
    <source>
        <dbReference type="PROSITE-ProRule" id="PRU00169"/>
    </source>
</evidence>
<feature type="transmembrane region" description="Helical" evidence="15">
    <location>
        <begin position="169"/>
        <end position="186"/>
    </location>
</feature>
<dbReference type="Pfam" id="PF08448">
    <property type="entry name" value="PAS_4"/>
    <property type="match status" value="1"/>
</dbReference>
<feature type="domain" description="Histidine kinase" evidence="16">
    <location>
        <begin position="892"/>
        <end position="1106"/>
    </location>
</feature>
<name>A0ABU5E2X7_9PROT</name>
<dbReference type="PROSITE" id="PS50112">
    <property type="entry name" value="PAS"/>
    <property type="match status" value="1"/>
</dbReference>
<dbReference type="InterPro" id="IPR035965">
    <property type="entry name" value="PAS-like_dom_sf"/>
</dbReference>
<organism evidence="20 21">
    <name type="scientific">Dongia rigui</name>
    <dbReference type="NCBI Taxonomy" id="940149"/>
    <lineage>
        <taxon>Bacteria</taxon>
        <taxon>Pseudomonadati</taxon>
        <taxon>Pseudomonadota</taxon>
        <taxon>Alphaproteobacteria</taxon>
        <taxon>Rhodospirillales</taxon>
        <taxon>Dongiaceae</taxon>
        <taxon>Dongia</taxon>
    </lineage>
</organism>
<dbReference type="Pfam" id="PF00474">
    <property type="entry name" value="SSF"/>
    <property type="match status" value="1"/>
</dbReference>
<comment type="similarity">
    <text evidence="3">Belongs to the sodium:solute symporter (SSF) (TC 2.A.21) family.</text>
</comment>
<dbReference type="InterPro" id="IPR001789">
    <property type="entry name" value="Sig_transdc_resp-reg_receiver"/>
</dbReference>
<keyword evidence="8" id="KW-0547">Nucleotide-binding</keyword>
<feature type="transmembrane region" description="Helical" evidence="15">
    <location>
        <begin position="289"/>
        <end position="311"/>
    </location>
</feature>
<dbReference type="RefSeq" id="WP_320502410.1">
    <property type="nucleotide sequence ID" value="NZ_JAXCLX010000003.1"/>
</dbReference>
<dbReference type="InterPro" id="IPR036097">
    <property type="entry name" value="HisK_dim/P_sf"/>
</dbReference>
<feature type="transmembrane region" description="Helical" evidence="15">
    <location>
        <begin position="411"/>
        <end position="437"/>
    </location>
</feature>
<feature type="domain" description="PAC" evidence="19">
    <location>
        <begin position="804"/>
        <end position="856"/>
    </location>
</feature>
<keyword evidence="5 14" id="KW-0597">Phosphoprotein</keyword>
<evidence type="ECO:0000256" key="9">
    <source>
        <dbReference type="ARBA" id="ARBA00022777"/>
    </source>
</evidence>
<evidence type="ECO:0000256" key="1">
    <source>
        <dbReference type="ARBA" id="ARBA00000085"/>
    </source>
</evidence>
<dbReference type="Pfam" id="PF02518">
    <property type="entry name" value="HATPase_c"/>
    <property type="match status" value="1"/>
</dbReference>
<dbReference type="Gene3D" id="1.10.287.130">
    <property type="match status" value="1"/>
</dbReference>
<dbReference type="SMART" id="SM00448">
    <property type="entry name" value="REC"/>
    <property type="match status" value="1"/>
</dbReference>
<dbReference type="InterPro" id="IPR003661">
    <property type="entry name" value="HisK_dim/P_dom"/>
</dbReference>
<feature type="transmembrane region" description="Helical" evidence="15">
    <location>
        <begin position="6"/>
        <end position="25"/>
    </location>
</feature>
<feature type="domain" description="Response regulatory" evidence="17">
    <location>
        <begin position="1130"/>
        <end position="1248"/>
    </location>
</feature>
<dbReference type="SMART" id="SM00091">
    <property type="entry name" value="PAS"/>
    <property type="match status" value="2"/>
</dbReference>
<feature type="transmembrane region" description="Helical" evidence="15">
    <location>
        <begin position="37"/>
        <end position="57"/>
    </location>
</feature>